<gene>
    <name evidence="1" type="ORF">OEA41_006421</name>
</gene>
<dbReference type="AlphaFoldDB" id="A0AAD9ZB57"/>
<name>A0AAD9ZB57_9LECA</name>
<dbReference type="Proteomes" id="UP001276659">
    <property type="component" value="Unassembled WGS sequence"/>
</dbReference>
<evidence type="ECO:0000313" key="1">
    <source>
        <dbReference type="EMBL" id="KAK3173092.1"/>
    </source>
</evidence>
<proteinExistence type="predicted"/>
<accession>A0AAD9ZB57</accession>
<protein>
    <submittedName>
        <fullName evidence="1">Uncharacterized protein</fullName>
    </submittedName>
</protein>
<evidence type="ECO:0000313" key="2">
    <source>
        <dbReference type="Proteomes" id="UP001276659"/>
    </source>
</evidence>
<dbReference type="PANTHER" id="PTHR42085:SF2">
    <property type="entry name" value="F-BOX DOMAIN-CONTAINING PROTEIN"/>
    <property type="match status" value="1"/>
</dbReference>
<keyword evidence="2" id="KW-1185">Reference proteome</keyword>
<dbReference type="InterPro" id="IPR038883">
    <property type="entry name" value="AN11006-like"/>
</dbReference>
<dbReference type="PANTHER" id="PTHR42085">
    <property type="entry name" value="F-BOX DOMAIN-CONTAINING PROTEIN"/>
    <property type="match status" value="1"/>
</dbReference>
<sequence length="257" mass="29709">MFDFTKLPREIRDKMYECKLVRGTIKLVTIPPLARDGSKNAQDSYSNRLTSPKILRSTRIMRLLDGTEFLASYCKDDTIMDINLTVLSVNRQMYDEAWTIFYGQNAFDFTTPTTMSNYDSVWNCMAFLRDRPSYTLPHIKELHLLMGDDSLQLLLRGLSLLGWRLLYFITPERFLPDYVDADGSKFYWYDYLSKINGLRKLVVEVTSICDTEKTVSLQKLRAQMLKGGEETGTADISAKEELLHVDARTFFLVALEL</sequence>
<comment type="caution">
    <text evidence="1">The sequence shown here is derived from an EMBL/GenBank/DDBJ whole genome shotgun (WGS) entry which is preliminary data.</text>
</comment>
<organism evidence="1 2">
    <name type="scientific">Lepraria neglecta</name>
    <dbReference type="NCBI Taxonomy" id="209136"/>
    <lineage>
        <taxon>Eukaryota</taxon>
        <taxon>Fungi</taxon>
        <taxon>Dikarya</taxon>
        <taxon>Ascomycota</taxon>
        <taxon>Pezizomycotina</taxon>
        <taxon>Lecanoromycetes</taxon>
        <taxon>OSLEUM clade</taxon>
        <taxon>Lecanoromycetidae</taxon>
        <taxon>Lecanorales</taxon>
        <taxon>Lecanorineae</taxon>
        <taxon>Stereocaulaceae</taxon>
        <taxon>Lepraria</taxon>
    </lineage>
</organism>
<dbReference type="EMBL" id="JASNWA010000007">
    <property type="protein sequence ID" value="KAK3173092.1"/>
    <property type="molecule type" value="Genomic_DNA"/>
</dbReference>
<reference evidence="1" key="1">
    <citation type="submission" date="2022-11" db="EMBL/GenBank/DDBJ databases">
        <title>Chromosomal genome sequence assembly and mating type (MAT) locus characterization of the leprose asexual lichenized fungus Lepraria neglecta (Nyl.) Erichsen.</title>
        <authorList>
            <person name="Allen J.L."/>
            <person name="Pfeffer B."/>
        </authorList>
    </citation>
    <scope>NUCLEOTIDE SEQUENCE</scope>
    <source>
        <strain evidence="1">Allen 5258</strain>
    </source>
</reference>